<evidence type="ECO:0000256" key="8">
    <source>
        <dbReference type="RuleBase" id="RU363084"/>
    </source>
</evidence>
<keyword evidence="5 8" id="KW-0698">rRNA processing</keyword>
<dbReference type="InParanoid" id="A0A409VLA1"/>
<evidence type="ECO:0000313" key="11">
    <source>
        <dbReference type="Proteomes" id="UP000284706"/>
    </source>
</evidence>
<evidence type="ECO:0000256" key="1">
    <source>
        <dbReference type="ARBA" id="ARBA00004090"/>
    </source>
</evidence>
<evidence type="ECO:0000256" key="9">
    <source>
        <dbReference type="SAM" id="MobiDB-lite"/>
    </source>
</evidence>
<dbReference type="AlphaFoldDB" id="A0A409VLA1"/>
<name>A0A409VLA1_9AGAR</name>
<keyword evidence="7 8" id="KW-0539">Nucleus</keyword>
<accession>A0A409VLA1</accession>
<dbReference type="GO" id="GO:0005730">
    <property type="term" value="C:nucleolus"/>
    <property type="evidence" value="ECO:0007669"/>
    <property type="project" value="UniProtKB-SubCell"/>
</dbReference>
<keyword evidence="4 8" id="KW-0690">Ribosome biogenesis</keyword>
<sequence>MSLVPLASSANGRVSGKPWKAPKSATVYVISVPLRVPSSSRLPRRSQMPQGLRTKRWEDRMAKTQKAQAIKKLEVELKEEKQAELQRRREVTKERKLAAEEKRRLEEAKAQMGARKAARLRRKAGRTKKINH</sequence>
<dbReference type="InterPro" id="IPR005579">
    <property type="entry name" value="Cgr1-like"/>
</dbReference>
<dbReference type="Pfam" id="PF03879">
    <property type="entry name" value="Cgr1"/>
    <property type="match status" value="1"/>
</dbReference>
<evidence type="ECO:0000256" key="4">
    <source>
        <dbReference type="ARBA" id="ARBA00022517"/>
    </source>
</evidence>
<feature type="compositionally biased region" description="Basic residues" evidence="9">
    <location>
        <begin position="116"/>
        <end position="132"/>
    </location>
</feature>
<dbReference type="OrthoDB" id="277961at2759"/>
<reference evidence="10 11" key="1">
    <citation type="journal article" date="2018" name="Evol. Lett.">
        <title>Horizontal gene cluster transfer increased hallucinogenic mushroom diversity.</title>
        <authorList>
            <person name="Reynolds H.T."/>
            <person name="Vijayakumar V."/>
            <person name="Gluck-Thaler E."/>
            <person name="Korotkin H.B."/>
            <person name="Matheny P.B."/>
            <person name="Slot J.C."/>
        </authorList>
    </citation>
    <scope>NUCLEOTIDE SEQUENCE [LARGE SCALE GENOMIC DNA]</scope>
    <source>
        <strain evidence="10 11">SRW20</strain>
    </source>
</reference>
<feature type="region of interest" description="Disordered" evidence="9">
    <location>
        <begin position="105"/>
        <end position="132"/>
    </location>
</feature>
<evidence type="ECO:0000313" key="10">
    <source>
        <dbReference type="EMBL" id="PPQ67042.1"/>
    </source>
</evidence>
<evidence type="ECO:0000256" key="3">
    <source>
        <dbReference type="ARBA" id="ARBA00007869"/>
    </source>
</evidence>
<comment type="function">
    <text evidence="1 8">Involved in nucleolar integrity and required for processing of the pre-rRNA for the 60S ribosome subunit.</text>
</comment>
<feature type="region of interest" description="Disordered" evidence="9">
    <location>
        <begin position="1"/>
        <end position="20"/>
    </location>
</feature>
<proteinExistence type="inferred from homology"/>
<evidence type="ECO:0000256" key="6">
    <source>
        <dbReference type="ARBA" id="ARBA00023054"/>
    </source>
</evidence>
<protein>
    <recommendedName>
        <fullName evidence="8">rRNA-processing protein</fullName>
    </recommendedName>
</protein>
<dbReference type="Proteomes" id="UP000284706">
    <property type="component" value="Unassembled WGS sequence"/>
</dbReference>
<keyword evidence="6" id="KW-0175">Coiled coil</keyword>
<comment type="similarity">
    <text evidence="3 8">Belongs to the CGR1 family.</text>
</comment>
<gene>
    <name evidence="10" type="ORF">CVT26_009939</name>
</gene>
<comment type="subcellular location">
    <subcellularLocation>
        <location evidence="2 8">Nucleus</location>
        <location evidence="2 8">Nucleolus</location>
    </subcellularLocation>
</comment>
<dbReference type="EMBL" id="NHYE01005615">
    <property type="protein sequence ID" value="PPQ67042.1"/>
    <property type="molecule type" value="Genomic_DNA"/>
</dbReference>
<comment type="caution">
    <text evidence="10">The sequence shown here is derived from an EMBL/GenBank/DDBJ whole genome shotgun (WGS) entry which is preliminary data.</text>
</comment>
<keyword evidence="11" id="KW-1185">Reference proteome</keyword>
<evidence type="ECO:0000256" key="5">
    <source>
        <dbReference type="ARBA" id="ARBA00022552"/>
    </source>
</evidence>
<evidence type="ECO:0000256" key="7">
    <source>
        <dbReference type="ARBA" id="ARBA00023242"/>
    </source>
</evidence>
<dbReference type="GO" id="GO:0006364">
    <property type="term" value="P:rRNA processing"/>
    <property type="evidence" value="ECO:0007669"/>
    <property type="project" value="UniProtKB-UniRule"/>
</dbReference>
<organism evidence="10 11">
    <name type="scientific">Gymnopilus dilepis</name>
    <dbReference type="NCBI Taxonomy" id="231916"/>
    <lineage>
        <taxon>Eukaryota</taxon>
        <taxon>Fungi</taxon>
        <taxon>Dikarya</taxon>
        <taxon>Basidiomycota</taxon>
        <taxon>Agaricomycotina</taxon>
        <taxon>Agaricomycetes</taxon>
        <taxon>Agaricomycetidae</taxon>
        <taxon>Agaricales</taxon>
        <taxon>Agaricineae</taxon>
        <taxon>Hymenogastraceae</taxon>
        <taxon>Gymnopilus</taxon>
    </lineage>
</organism>
<evidence type="ECO:0000256" key="2">
    <source>
        <dbReference type="ARBA" id="ARBA00004604"/>
    </source>
</evidence>